<feature type="transmembrane region" description="Helical" evidence="1">
    <location>
        <begin position="21"/>
        <end position="41"/>
    </location>
</feature>
<accession>A0A9E7F4U5</accession>
<reference evidence="2" key="1">
    <citation type="submission" date="2022-05" db="EMBL/GenBank/DDBJ databases">
        <title>The Musa troglodytarum L. genome provides insights into the mechanism of non-climacteric behaviour and enrichment of carotenoids.</title>
        <authorList>
            <person name="Wang J."/>
        </authorList>
    </citation>
    <scope>NUCLEOTIDE SEQUENCE</scope>
    <source>
        <tissue evidence="2">Leaf</tissue>
    </source>
</reference>
<gene>
    <name evidence="2" type="ORF">MUK42_26517</name>
</gene>
<dbReference type="EMBL" id="CP097504">
    <property type="protein sequence ID" value="URD89484.1"/>
    <property type="molecule type" value="Genomic_DNA"/>
</dbReference>
<keyword evidence="3" id="KW-1185">Reference proteome</keyword>
<proteinExistence type="predicted"/>
<keyword evidence="1" id="KW-1133">Transmembrane helix</keyword>
<name>A0A9E7F4U5_9LILI</name>
<sequence>MEGNEATCKFCTLKRSSGPTILLSGVGLRWIFPAVPLFVKHTFACHLAFLFLPCGYLIVVVCAICAILSLNHSNYEFRKIIDCFFSWNIFSICDGNTILEIYLAIF</sequence>
<evidence type="ECO:0000256" key="1">
    <source>
        <dbReference type="SAM" id="Phobius"/>
    </source>
</evidence>
<organism evidence="2 3">
    <name type="scientific">Musa troglodytarum</name>
    <name type="common">fe'i banana</name>
    <dbReference type="NCBI Taxonomy" id="320322"/>
    <lineage>
        <taxon>Eukaryota</taxon>
        <taxon>Viridiplantae</taxon>
        <taxon>Streptophyta</taxon>
        <taxon>Embryophyta</taxon>
        <taxon>Tracheophyta</taxon>
        <taxon>Spermatophyta</taxon>
        <taxon>Magnoliopsida</taxon>
        <taxon>Liliopsida</taxon>
        <taxon>Zingiberales</taxon>
        <taxon>Musaceae</taxon>
        <taxon>Musa</taxon>
    </lineage>
</organism>
<feature type="transmembrane region" description="Helical" evidence="1">
    <location>
        <begin position="47"/>
        <end position="70"/>
    </location>
</feature>
<dbReference type="Proteomes" id="UP001055439">
    <property type="component" value="Chromosome 2"/>
</dbReference>
<keyword evidence="1" id="KW-0812">Transmembrane</keyword>
<keyword evidence="1" id="KW-0472">Membrane</keyword>
<protein>
    <submittedName>
        <fullName evidence="2">Uncharacterized protein</fullName>
    </submittedName>
</protein>
<dbReference type="AlphaFoldDB" id="A0A9E7F4U5"/>
<evidence type="ECO:0000313" key="2">
    <source>
        <dbReference type="EMBL" id="URD89484.1"/>
    </source>
</evidence>
<evidence type="ECO:0000313" key="3">
    <source>
        <dbReference type="Proteomes" id="UP001055439"/>
    </source>
</evidence>